<dbReference type="SUPFAM" id="SSF56112">
    <property type="entry name" value="Protein kinase-like (PK-like)"/>
    <property type="match status" value="1"/>
</dbReference>
<dbReference type="CDD" id="cd21778">
    <property type="entry name" value="MobB_LATS1"/>
    <property type="match status" value="1"/>
</dbReference>
<evidence type="ECO:0000256" key="16">
    <source>
        <dbReference type="PROSITE-ProRule" id="PRU10141"/>
    </source>
</evidence>
<gene>
    <name evidence="19" type="primary">LATS1</name>
</gene>
<dbReference type="Gene3D" id="1.10.510.10">
    <property type="entry name" value="Transferase(Phosphotransferase) domain 1"/>
    <property type="match status" value="2"/>
</dbReference>
<dbReference type="Pfam" id="PF00069">
    <property type="entry name" value="Pkinase"/>
    <property type="match status" value="2"/>
</dbReference>
<dbReference type="GO" id="GO:0005737">
    <property type="term" value="C:cytoplasm"/>
    <property type="evidence" value="ECO:0007669"/>
    <property type="project" value="UniProtKB-SubCell"/>
</dbReference>
<evidence type="ECO:0000256" key="15">
    <source>
        <dbReference type="ARBA" id="ARBA00048679"/>
    </source>
</evidence>
<dbReference type="InterPro" id="IPR011009">
    <property type="entry name" value="Kinase-like_dom_sf"/>
</dbReference>
<evidence type="ECO:0000256" key="12">
    <source>
        <dbReference type="ARBA" id="ARBA00022840"/>
    </source>
</evidence>
<feature type="compositionally biased region" description="Polar residues" evidence="17">
    <location>
        <begin position="1086"/>
        <end position="1118"/>
    </location>
</feature>
<evidence type="ECO:0000256" key="4">
    <source>
        <dbReference type="ARBA" id="ARBA00012513"/>
    </source>
</evidence>
<evidence type="ECO:0000256" key="14">
    <source>
        <dbReference type="ARBA" id="ARBA00047899"/>
    </source>
</evidence>
<dbReference type="GO" id="GO:0005524">
    <property type="term" value="F:ATP binding"/>
    <property type="evidence" value="ECO:0007669"/>
    <property type="project" value="UniProtKB-UniRule"/>
</dbReference>
<name>T2MI41_HYDVU</name>
<evidence type="ECO:0000256" key="5">
    <source>
        <dbReference type="ARBA" id="ARBA00022490"/>
    </source>
</evidence>
<dbReference type="PROSITE" id="PS00108">
    <property type="entry name" value="PROTEIN_KINASE_ST"/>
    <property type="match status" value="1"/>
</dbReference>
<dbReference type="InterPro" id="IPR000961">
    <property type="entry name" value="AGC-kinase_C"/>
</dbReference>
<dbReference type="GO" id="GO:0046872">
    <property type="term" value="F:metal ion binding"/>
    <property type="evidence" value="ECO:0007669"/>
    <property type="project" value="UniProtKB-KW"/>
</dbReference>
<dbReference type="OrthoDB" id="3638488at2759"/>
<dbReference type="SMART" id="SM00220">
    <property type="entry name" value="S_TKc"/>
    <property type="match status" value="1"/>
</dbReference>
<dbReference type="GO" id="GO:0071944">
    <property type="term" value="C:cell periphery"/>
    <property type="evidence" value="ECO:0007669"/>
    <property type="project" value="UniProtKB-ARBA"/>
</dbReference>
<sequence>MTEPSKKSSIISSNQLLRNVPYNVLSHHLHHEHQQPRHLDSAHIQSQSKEFEDFLSQSYNIHALSQSAAGDRRSYPRASKAFTLEEIRKDLQPFAWKNGFVASNLSSSKNNIKSSSINDLHQAAIEVNNSVQSEQQKLSQLVSYGYDEISWLIVKLFSLNISEEISLSEKQIQMTCDPKKVWRARQEVMAKTRVLSEKRVIEAPLKGIFVNGRKDPTPHAIAADVLRNNSNKSIEVLVDILNSIIGCHKMKVPSRVLTNHRVLGNNNHFQPSFLQTLQNKYASNSRYYPSNDLTRKGMQYKDLSPTNFTNNLPFEHFSNVQSQCKYPRETDHAQRYQSSVFVSAHNLYHQDMPDDSYLQNLGAENFGRPSVVTMRQKKTDKQFNPQNRWSADVLQTYEIENVPNKPPPPYPGLLKRPSLPDNFSVTNISDALENVRTGVDLPTYNGYTKNSNHLSTTQGRNIINSPHNIQAVHVFGTPTKMDSNFSPIVESVIPRRSPPPYSAGGSQRSSKCNSLNIEELENSLLYTFSSLDDRNFNKEDVESNLGDSSPTFLSNSDNTERFDGVKRSYSPLPECSNSPYVTMIVRKDHEKESAIEENENQHENASLRLKNYTPQACKFYLEQHFENLLKRQEQREVRRKQLEDEMSRVGLPLQDQEQMRKLLRQKESNYIRLRRAKMDKTMFTKIKIIGIGAFGEVSLVRKNGTEAYYAMKTLRKSEVVRRNQVAHVKAERDILAEADNEWVVKLYYSFQDTNNLYFVMDYVPGGDLMALLIKRGIFEDNLARFYIGELVLAIESVHKLGFIHRDIKPDNVLIDRYGHIKLTDFGLCTGFHWTHDSKYYQPEQALENHSRQFSMEPEGGWDSLVEEGNCGCKSSERLDNDLYEPLQRRNMRRHMRCQAHSLVGTPNYIAPEVLMRIPYSQQCDWWSVGVILYEMLIGHPPFMARTPAEIQLKIINWKETLTIRKKLPRHSENLILQLCSAPENRIGRNGAHEIKNHPYFDNFNFLSIHEEKAPFVPIINHPTDTSNFDPVPESKSNEFDIGDVSSQDVDDKLGPGAYAFYEFTFRHFFDDGGFANPVAKKIEQNIKPNTVSPAKRSATTTSNSISIPNKVSVPNSDANKSKLPVFV</sequence>
<evidence type="ECO:0000256" key="7">
    <source>
        <dbReference type="ARBA" id="ARBA00022553"/>
    </source>
</evidence>
<comment type="catalytic activity">
    <reaction evidence="15">
        <text>L-seryl-[protein] + ATP = O-phospho-L-seryl-[protein] + ADP + H(+)</text>
        <dbReference type="Rhea" id="RHEA:17989"/>
        <dbReference type="Rhea" id="RHEA-COMP:9863"/>
        <dbReference type="Rhea" id="RHEA-COMP:11604"/>
        <dbReference type="ChEBI" id="CHEBI:15378"/>
        <dbReference type="ChEBI" id="CHEBI:29999"/>
        <dbReference type="ChEBI" id="CHEBI:30616"/>
        <dbReference type="ChEBI" id="CHEBI:83421"/>
        <dbReference type="ChEBI" id="CHEBI:456216"/>
        <dbReference type="EC" id="2.7.11.1"/>
    </reaction>
</comment>
<dbReference type="AlphaFoldDB" id="T2MI41"/>
<keyword evidence="9" id="KW-0479">Metal-binding</keyword>
<dbReference type="InterPro" id="IPR000719">
    <property type="entry name" value="Prot_kinase_dom"/>
</dbReference>
<dbReference type="SMART" id="SM00133">
    <property type="entry name" value="S_TK_X"/>
    <property type="match status" value="1"/>
</dbReference>
<dbReference type="PROSITE" id="PS00107">
    <property type="entry name" value="PROTEIN_KINASE_ATP"/>
    <property type="match status" value="1"/>
</dbReference>
<keyword evidence="6" id="KW-0723">Serine/threonine-protein kinase</keyword>
<dbReference type="PANTHER" id="PTHR22988:SF76">
    <property type="entry name" value="CHROMOSOME UNDETERMINED SCAFFOLD_135, WHOLE GENOME SHOTGUN SEQUENCE"/>
    <property type="match status" value="1"/>
</dbReference>
<evidence type="ECO:0000256" key="10">
    <source>
        <dbReference type="ARBA" id="ARBA00022741"/>
    </source>
</evidence>
<accession>T2MI41</accession>
<dbReference type="GO" id="GO:0007010">
    <property type="term" value="P:cytoskeleton organization"/>
    <property type="evidence" value="ECO:0007669"/>
    <property type="project" value="UniProtKB-ARBA"/>
</dbReference>
<reference evidence="19" key="1">
    <citation type="journal article" date="2013" name="Genome Biol. Evol.">
        <title>Punctuated emergences of genetic and phenotypic innovations in eumetazoan, bilaterian, euteleostome, and hominidae ancestors.</title>
        <authorList>
            <person name="Wenger Y."/>
            <person name="Galliot B."/>
        </authorList>
    </citation>
    <scope>NUCLEOTIDE SEQUENCE</scope>
    <source>
        <tissue evidence="19">Whole animals</tissue>
    </source>
</reference>
<keyword evidence="10 16" id="KW-0547">Nucleotide-binding</keyword>
<dbReference type="InterPro" id="IPR008271">
    <property type="entry name" value="Ser/Thr_kinase_AS"/>
</dbReference>
<proteinExistence type="evidence at transcript level"/>
<evidence type="ECO:0000256" key="17">
    <source>
        <dbReference type="SAM" id="MobiDB-lite"/>
    </source>
</evidence>
<dbReference type="EC" id="2.7.11.1" evidence="4"/>
<dbReference type="PANTHER" id="PTHR22988">
    <property type="entry name" value="MYOTONIC DYSTROPHY S/T KINASE-RELATED"/>
    <property type="match status" value="1"/>
</dbReference>
<keyword evidence="5" id="KW-0963">Cytoplasm</keyword>
<dbReference type="InterPro" id="IPR049761">
    <property type="entry name" value="LATS1-like_MobB"/>
</dbReference>
<keyword evidence="11 19" id="KW-0418">Kinase</keyword>
<dbReference type="FunFam" id="1.10.510.10:FF:000057">
    <property type="entry name" value="Non-specific serine/threonine protein kinase"/>
    <property type="match status" value="1"/>
</dbReference>
<dbReference type="FunFam" id="1.10.510.10:FF:000024">
    <property type="entry name" value="Probable serine/threonine-protein kinase cot-1"/>
    <property type="match status" value="1"/>
</dbReference>
<dbReference type="InterPro" id="IPR050839">
    <property type="entry name" value="Rho-assoc_Ser/Thr_Kinase"/>
</dbReference>
<feature type="binding site" evidence="16">
    <location>
        <position position="712"/>
    </location>
    <ligand>
        <name>ATP</name>
        <dbReference type="ChEBI" id="CHEBI:30616"/>
    </ligand>
</feature>
<dbReference type="GO" id="GO:0004674">
    <property type="term" value="F:protein serine/threonine kinase activity"/>
    <property type="evidence" value="ECO:0007669"/>
    <property type="project" value="UniProtKB-KW"/>
</dbReference>
<dbReference type="Gene3D" id="3.30.200.20">
    <property type="entry name" value="Phosphorylase Kinase, domain 1"/>
    <property type="match status" value="2"/>
</dbReference>
<evidence type="ECO:0000259" key="18">
    <source>
        <dbReference type="PROSITE" id="PS50011"/>
    </source>
</evidence>
<dbReference type="FunFam" id="3.30.200.20:FF:000391">
    <property type="entry name" value="Large tumor suppressor kinase 1"/>
    <property type="match status" value="1"/>
</dbReference>
<keyword evidence="13" id="KW-0460">Magnesium</keyword>
<evidence type="ECO:0000256" key="13">
    <source>
        <dbReference type="ARBA" id="ARBA00022842"/>
    </source>
</evidence>
<organism evidence="19">
    <name type="scientific">Hydra vulgaris</name>
    <name type="common">Hydra</name>
    <name type="synonym">Hydra attenuata</name>
    <dbReference type="NCBI Taxonomy" id="6087"/>
    <lineage>
        <taxon>Eukaryota</taxon>
        <taxon>Metazoa</taxon>
        <taxon>Cnidaria</taxon>
        <taxon>Hydrozoa</taxon>
        <taxon>Hydroidolina</taxon>
        <taxon>Anthoathecata</taxon>
        <taxon>Aplanulata</taxon>
        <taxon>Hydridae</taxon>
        <taxon>Hydra</taxon>
    </lineage>
</organism>
<protein>
    <recommendedName>
        <fullName evidence="4">non-specific serine/threonine protein kinase</fullName>
        <ecNumber evidence="4">2.7.11.1</ecNumber>
    </recommendedName>
</protein>
<evidence type="ECO:0000256" key="6">
    <source>
        <dbReference type="ARBA" id="ARBA00022527"/>
    </source>
</evidence>
<dbReference type="PROSITE" id="PS50011">
    <property type="entry name" value="PROTEIN_KINASE_DOM"/>
    <property type="match status" value="1"/>
</dbReference>
<feature type="region of interest" description="Disordered" evidence="17">
    <location>
        <begin position="1086"/>
        <end position="1127"/>
    </location>
</feature>
<comment type="catalytic activity">
    <reaction evidence="14">
        <text>L-threonyl-[protein] + ATP = O-phospho-L-threonyl-[protein] + ADP + H(+)</text>
        <dbReference type="Rhea" id="RHEA:46608"/>
        <dbReference type="Rhea" id="RHEA-COMP:11060"/>
        <dbReference type="Rhea" id="RHEA-COMP:11605"/>
        <dbReference type="ChEBI" id="CHEBI:15378"/>
        <dbReference type="ChEBI" id="CHEBI:30013"/>
        <dbReference type="ChEBI" id="CHEBI:30616"/>
        <dbReference type="ChEBI" id="CHEBI:61977"/>
        <dbReference type="ChEBI" id="CHEBI:456216"/>
        <dbReference type="EC" id="2.7.11.1"/>
    </reaction>
</comment>
<comment type="similarity">
    <text evidence="3">Belongs to the protein kinase superfamily. AGC Ser/Thr protein kinase family.</text>
</comment>
<keyword evidence="7" id="KW-0597">Phosphoprotein</keyword>
<dbReference type="CDD" id="cd05598">
    <property type="entry name" value="STKc_LATS"/>
    <property type="match status" value="1"/>
</dbReference>
<dbReference type="InterPro" id="IPR017441">
    <property type="entry name" value="Protein_kinase_ATP_BS"/>
</dbReference>
<evidence type="ECO:0000256" key="3">
    <source>
        <dbReference type="ARBA" id="ARBA00009903"/>
    </source>
</evidence>
<evidence type="ECO:0000256" key="8">
    <source>
        <dbReference type="ARBA" id="ARBA00022679"/>
    </source>
</evidence>
<feature type="domain" description="Protein kinase" evidence="18">
    <location>
        <begin position="683"/>
        <end position="1000"/>
    </location>
</feature>
<feature type="non-terminal residue" evidence="19">
    <location>
        <position position="1"/>
    </location>
</feature>
<evidence type="ECO:0000256" key="2">
    <source>
        <dbReference type="ARBA" id="ARBA00004496"/>
    </source>
</evidence>
<keyword evidence="8" id="KW-0808">Transferase</keyword>
<evidence type="ECO:0000256" key="1">
    <source>
        <dbReference type="ARBA" id="ARBA00001946"/>
    </source>
</evidence>
<evidence type="ECO:0000256" key="9">
    <source>
        <dbReference type="ARBA" id="ARBA00022723"/>
    </source>
</evidence>
<dbReference type="GO" id="GO:1900181">
    <property type="term" value="P:negative regulation of protein localization to nucleus"/>
    <property type="evidence" value="ECO:0007669"/>
    <property type="project" value="UniProtKB-ARBA"/>
</dbReference>
<evidence type="ECO:0000313" key="19">
    <source>
        <dbReference type="EMBL" id="CDG71585.1"/>
    </source>
</evidence>
<dbReference type="EMBL" id="HAAD01005353">
    <property type="protein sequence ID" value="CDG71585.1"/>
    <property type="molecule type" value="mRNA"/>
</dbReference>
<keyword evidence="12 16" id="KW-0067">ATP-binding</keyword>
<comment type="subcellular location">
    <subcellularLocation>
        <location evidence="2">Cytoplasm</location>
    </subcellularLocation>
</comment>
<evidence type="ECO:0000256" key="11">
    <source>
        <dbReference type="ARBA" id="ARBA00022777"/>
    </source>
</evidence>
<comment type="cofactor">
    <cofactor evidence="1">
        <name>Mg(2+)</name>
        <dbReference type="ChEBI" id="CHEBI:18420"/>
    </cofactor>
</comment>